<accession>A0A1H6BWJ7</accession>
<sequence>MAGSAYDIARGQLGKTAPLIADYLKTGGVNLNPQQLAWCAAFVNSSLAQAGVKGSGSNLARSFLNVGEETKEPQRGDLAVFWRGDRNGPLGHVGFYDGATPDGRIKILGGDQSDAVTYTTMNPSKLLGYRRVGGAAPSGAFGDVVGPAAPGGSPTPSMVGQPTPQFGDVLGPTGEPNMANPGVAAAQNVLATEAPKPFLDMTTRKKQEEDETQKRRQALFGGGLSGLYA</sequence>
<dbReference type="RefSeq" id="WP_103874108.1">
    <property type="nucleotide sequence ID" value="NZ_FNUY01000008.1"/>
</dbReference>
<feature type="compositionally biased region" description="Basic and acidic residues" evidence="1">
    <location>
        <begin position="202"/>
        <end position="214"/>
    </location>
</feature>
<gene>
    <name evidence="3" type="ORF">SAMN04488115_108149</name>
</gene>
<dbReference type="OrthoDB" id="8219583at2"/>
<evidence type="ECO:0000313" key="3">
    <source>
        <dbReference type="EMBL" id="SEG65078.1"/>
    </source>
</evidence>
<dbReference type="NCBIfam" id="TIGR02594">
    <property type="entry name" value="TIGR02594 family protein"/>
    <property type="match status" value="1"/>
</dbReference>
<organism evidence="3 4">
    <name type="scientific">Bosea lathyri</name>
    <dbReference type="NCBI Taxonomy" id="1036778"/>
    <lineage>
        <taxon>Bacteria</taxon>
        <taxon>Pseudomonadati</taxon>
        <taxon>Pseudomonadota</taxon>
        <taxon>Alphaproteobacteria</taxon>
        <taxon>Hyphomicrobiales</taxon>
        <taxon>Boseaceae</taxon>
        <taxon>Bosea</taxon>
    </lineage>
</organism>
<reference evidence="3 4" key="1">
    <citation type="submission" date="2016-10" db="EMBL/GenBank/DDBJ databases">
        <authorList>
            <person name="de Groot N.N."/>
        </authorList>
    </citation>
    <scope>NUCLEOTIDE SEQUENCE [LARGE SCALE GENOMIC DNA]</scope>
    <source>
        <strain evidence="3 4">DSM 26656</strain>
    </source>
</reference>
<evidence type="ECO:0000256" key="1">
    <source>
        <dbReference type="SAM" id="MobiDB-lite"/>
    </source>
</evidence>
<dbReference type="Gene3D" id="3.90.1720.10">
    <property type="entry name" value="endopeptidase domain like (from Nostoc punctiforme)"/>
    <property type="match status" value="1"/>
</dbReference>
<dbReference type="EMBL" id="FNUY01000008">
    <property type="protein sequence ID" value="SEG65078.1"/>
    <property type="molecule type" value="Genomic_DNA"/>
</dbReference>
<dbReference type="Pfam" id="PF05257">
    <property type="entry name" value="CHAP"/>
    <property type="match status" value="1"/>
</dbReference>
<evidence type="ECO:0000259" key="2">
    <source>
        <dbReference type="PROSITE" id="PS50911"/>
    </source>
</evidence>
<dbReference type="InterPro" id="IPR007921">
    <property type="entry name" value="CHAP_dom"/>
</dbReference>
<dbReference type="AlphaFoldDB" id="A0A1H6BWJ7"/>
<keyword evidence="4" id="KW-1185">Reference proteome</keyword>
<evidence type="ECO:0000313" key="4">
    <source>
        <dbReference type="Proteomes" id="UP000236743"/>
    </source>
</evidence>
<proteinExistence type="predicted"/>
<dbReference type="Proteomes" id="UP000236743">
    <property type="component" value="Unassembled WGS sequence"/>
</dbReference>
<dbReference type="PROSITE" id="PS50911">
    <property type="entry name" value="CHAP"/>
    <property type="match status" value="1"/>
</dbReference>
<dbReference type="SUPFAM" id="SSF54001">
    <property type="entry name" value="Cysteine proteinases"/>
    <property type="match status" value="1"/>
</dbReference>
<protein>
    <submittedName>
        <fullName evidence="3">TIGR02594 family protein</fullName>
    </submittedName>
</protein>
<feature type="domain" description="Peptidase C51" evidence="2">
    <location>
        <begin position="14"/>
        <end position="131"/>
    </location>
</feature>
<name>A0A1H6BWJ7_9HYPH</name>
<feature type="compositionally biased region" description="Gly residues" evidence="1">
    <location>
        <begin position="220"/>
        <end position="229"/>
    </location>
</feature>
<feature type="region of interest" description="Disordered" evidence="1">
    <location>
        <begin position="194"/>
        <end position="229"/>
    </location>
</feature>
<dbReference type="InterPro" id="IPR038765">
    <property type="entry name" value="Papain-like_cys_pep_sf"/>
</dbReference>
<dbReference type="InterPro" id="IPR013423">
    <property type="entry name" value="CHP02594"/>
</dbReference>